<keyword evidence="1" id="KW-0677">Repeat</keyword>
<evidence type="ECO:0000313" key="5">
    <source>
        <dbReference type="Proteomes" id="UP001521785"/>
    </source>
</evidence>
<dbReference type="PANTHER" id="PTHR40619:SF3">
    <property type="entry name" value="FUNGAL STAND N-TERMINAL GOODBYE DOMAIN-CONTAINING PROTEIN"/>
    <property type="match status" value="1"/>
</dbReference>
<evidence type="ECO:0000313" key="4">
    <source>
        <dbReference type="EMBL" id="KAL1606274.1"/>
    </source>
</evidence>
<dbReference type="EMBL" id="JAKJXO020000004">
    <property type="protein sequence ID" value="KAL1606274.1"/>
    <property type="molecule type" value="Genomic_DNA"/>
</dbReference>
<reference evidence="4 5" key="1">
    <citation type="submission" date="2024-02" db="EMBL/GenBank/DDBJ databases">
        <title>De novo assembly and annotation of 12 fungi associated with fruit tree decline syndrome in Ontario, Canada.</title>
        <authorList>
            <person name="Sulman M."/>
            <person name="Ellouze W."/>
            <person name="Ilyukhin E."/>
        </authorList>
    </citation>
    <scope>NUCLEOTIDE SEQUENCE [LARGE SCALE GENOMIC DNA]</scope>
    <source>
        <strain evidence="4 5">M42-189</strain>
    </source>
</reference>
<dbReference type="InterPro" id="IPR056884">
    <property type="entry name" value="NPHP3-like_N"/>
</dbReference>
<gene>
    <name evidence="4" type="ORF">SLS60_003676</name>
</gene>
<accession>A0ABR3RPB7</accession>
<protein>
    <submittedName>
        <fullName evidence="4">Uncharacterized protein</fullName>
    </submittedName>
</protein>
<feature type="domain" description="Nephrocystin 3-like N-terminal" evidence="3">
    <location>
        <begin position="316"/>
        <end position="499"/>
    </location>
</feature>
<organism evidence="4 5">
    <name type="scientific">Paraconiothyrium brasiliense</name>
    <dbReference type="NCBI Taxonomy" id="300254"/>
    <lineage>
        <taxon>Eukaryota</taxon>
        <taxon>Fungi</taxon>
        <taxon>Dikarya</taxon>
        <taxon>Ascomycota</taxon>
        <taxon>Pezizomycotina</taxon>
        <taxon>Dothideomycetes</taxon>
        <taxon>Pleosporomycetidae</taxon>
        <taxon>Pleosporales</taxon>
        <taxon>Massarineae</taxon>
        <taxon>Didymosphaeriaceae</taxon>
        <taxon>Paraconiothyrium</taxon>
    </lineage>
</organism>
<dbReference type="Pfam" id="PF24809">
    <property type="entry name" value="DUF7708"/>
    <property type="match status" value="1"/>
</dbReference>
<evidence type="ECO:0000256" key="1">
    <source>
        <dbReference type="ARBA" id="ARBA00022737"/>
    </source>
</evidence>
<dbReference type="PANTHER" id="PTHR40619">
    <property type="entry name" value="FUNGAL STAND N-TERMINAL GOODBYE DOMAIN-CONTAINING PROTEIN"/>
    <property type="match status" value="1"/>
</dbReference>
<dbReference type="Pfam" id="PF24883">
    <property type="entry name" value="NPHP3_N"/>
    <property type="match status" value="1"/>
</dbReference>
<evidence type="ECO:0000259" key="2">
    <source>
        <dbReference type="Pfam" id="PF24809"/>
    </source>
</evidence>
<name>A0ABR3RPB7_9PLEO</name>
<evidence type="ECO:0000259" key="3">
    <source>
        <dbReference type="Pfam" id="PF24883"/>
    </source>
</evidence>
<feature type="domain" description="DUF7708" evidence="2">
    <location>
        <begin position="114"/>
        <end position="255"/>
    </location>
</feature>
<sequence length="528" mass="61070">MEKQKLHNDPGTKQDKISIHPVYEPSEIEKFWVGTSDDVKKIVGSAADVHKSDFLADDVLRKLSRKEKEYLNGSSADELETVLQTYFHRATEKRTAVKTSQKKTHRAERRTIEFLGNFHNYVEAYSGVIQIMNAAPGGGYGDAAYGALSLFLVVAVNKIETEERIDQMMQTLHQQYCRIKMVKDVYNTDRMREHVAVVYRLGIEFLYTAIRYYSKSTFRKWWHVVAQPPSMQLSNKISEIQAAVEEMRKEMEVLDGIRLGNIEAKLDETAAQLDRTAKHVQVAQNDVEPALQAYADILRQRFDMRKWPLFDVSKTLYSNPDFRAWRKTDDLKLLILRGSTSQPPNTDLSWLSPIAVQLVKDADEIFGDSATLLLRHFCRLVDDWHNRERKIAAQVLVRSFILQVLRDRRSEPFFRNDQAFAKTKRELESVNKIDEERASEIMGQLFGILQRLLETLKFEQFIIVVDRLDEVADNLEVFIDPLLEMIANSDCRVKIAITLRTPRDLKEGRMKRVLGTSGYKILEFNQSD</sequence>
<keyword evidence="5" id="KW-1185">Reference proteome</keyword>
<dbReference type="Proteomes" id="UP001521785">
    <property type="component" value="Unassembled WGS sequence"/>
</dbReference>
<proteinExistence type="predicted"/>
<comment type="caution">
    <text evidence="4">The sequence shown here is derived from an EMBL/GenBank/DDBJ whole genome shotgun (WGS) entry which is preliminary data.</text>
</comment>
<dbReference type="InterPro" id="IPR056125">
    <property type="entry name" value="DUF7708"/>
</dbReference>